<reference evidence="2 3" key="1">
    <citation type="journal article" date="2018" name="Sci. Rep.">
        <title>Raphidocelis subcapitata (=Pseudokirchneriella subcapitata) provides an insight into genome evolution and environmental adaptations in the Sphaeropleales.</title>
        <authorList>
            <person name="Suzuki S."/>
            <person name="Yamaguchi H."/>
            <person name="Nakajima N."/>
            <person name="Kawachi M."/>
        </authorList>
    </citation>
    <scope>NUCLEOTIDE SEQUENCE [LARGE SCALE GENOMIC DNA]</scope>
    <source>
        <strain evidence="2 3">NIES-35</strain>
    </source>
</reference>
<dbReference type="EMBL" id="BDRX01000031">
    <property type="protein sequence ID" value="GBF92364.1"/>
    <property type="molecule type" value="Genomic_DNA"/>
</dbReference>
<accession>A0A2V0NXK9</accession>
<name>A0A2V0NXK9_9CHLO</name>
<feature type="compositionally biased region" description="Gly residues" evidence="1">
    <location>
        <begin position="534"/>
        <end position="561"/>
    </location>
</feature>
<evidence type="ECO:0000313" key="2">
    <source>
        <dbReference type="EMBL" id="GBF92364.1"/>
    </source>
</evidence>
<sequence length="572" mass="58452">MTYEPRGKPPAAGAAAAPAPAPPPGPGRAARTARASALRAVVDELAFAVSDKLSLVTRLEEERARLRTRVSVLVLCQRLLQERGRHRRRLAPALRAAAGAAAAAHARAAAEDEAHASQIAAALAGPGAAEQAAALAERTAALPHLRPGVELSALEDYEEGSLRSFLGLSPGDLLAAADAAQLETEEALSELEGPDQGADGPAAAAADGDGAETNSASDGAAARPGAAGRARGRGGGGGGGSERQGRGGAAAAARRAQAEARLARVGRGIMAQHSASATFCWQHAALGGAPEGAAGAGGLERPQAFWDHAMCSLGLTREQADLLIDCHTLLEQRLQRLHGERKALCDELGALTGGAAATAGAGAAVAEEAAAAAAAEAEAEEGGAGARQEARRQQRQQQETQQTQQQNQLHHHHQQPQQQHQHQQHHQQQQQAPEQPASLPPPLGFESFLAQSEIADSLMANTDAMGSLIRLHTCLGFGVLTDAQRARLWARCFPAAVNAQKCARALERLLRVRPAQFPPAGLVDLRSQMARWAGGGGGLQGGGGGGGGGGRGGGGEGGGWAAAGARDRMDVS</sequence>
<feature type="compositionally biased region" description="Low complexity" evidence="1">
    <location>
        <begin position="395"/>
        <end position="408"/>
    </location>
</feature>
<feature type="region of interest" description="Disordered" evidence="1">
    <location>
        <begin position="374"/>
        <end position="444"/>
    </location>
</feature>
<feature type="compositionally biased region" description="Low complexity" evidence="1">
    <location>
        <begin position="9"/>
        <end position="18"/>
    </location>
</feature>
<feature type="compositionally biased region" description="Gly residues" evidence="1">
    <location>
        <begin position="233"/>
        <end position="248"/>
    </location>
</feature>
<comment type="caution">
    <text evidence="2">The sequence shown here is derived from an EMBL/GenBank/DDBJ whole genome shotgun (WGS) entry which is preliminary data.</text>
</comment>
<dbReference type="AlphaFoldDB" id="A0A2V0NXK9"/>
<feature type="region of interest" description="Disordered" evidence="1">
    <location>
        <begin position="185"/>
        <end position="253"/>
    </location>
</feature>
<feature type="region of interest" description="Disordered" evidence="1">
    <location>
        <begin position="1"/>
        <end position="34"/>
    </location>
</feature>
<proteinExistence type="predicted"/>
<feature type="compositionally biased region" description="Low complexity" evidence="1">
    <location>
        <begin position="219"/>
        <end position="229"/>
    </location>
</feature>
<feature type="region of interest" description="Disordered" evidence="1">
    <location>
        <begin position="534"/>
        <end position="572"/>
    </location>
</feature>
<evidence type="ECO:0000256" key="1">
    <source>
        <dbReference type="SAM" id="MobiDB-lite"/>
    </source>
</evidence>
<keyword evidence="3" id="KW-1185">Reference proteome</keyword>
<evidence type="ECO:0000313" key="3">
    <source>
        <dbReference type="Proteomes" id="UP000247498"/>
    </source>
</evidence>
<protein>
    <submittedName>
        <fullName evidence="2">Uncharacterized protein</fullName>
    </submittedName>
</protein>
<dbReference type="Proteomes" id="UP000247498">
    <property type="component" value="Unassembled WGS sequence"/>
</dbReference>
<feature type="compositionally biased region" description="Low complexity" evidence="1">
    <location>
        <begin position="415"/>
        <end position="437"/>
    </location>
</feature>
<feature type="compositionally biased region" description="Low complexity" evidence="1">
    <location>
        <begin position="194"/>
        <end position="208"/>
    </location>
</feature>
<dbReference type="InParanoid" id="A0A2V0NXK9"/>
<gene>
    <name evidence="2" type="ORF">Rsub_05566</name>
</gene>
<organism evidence="2 3">
    <name type="scientific">Raphidocelis subcapitata</name>
    <dbReference type="NCBI Taxonomy" id="307507"/>
    <lineage>
        <taxon>Eukaryota</taxon>
        <taxon>Viridiplantae</taxon>
        <taxon>Chlorophyta</taxon>
        <taxon>core chlorophytes</taxon>
        <taxon>Chlorophyceae</taxon>
        <taxon>CS clade</taxon>
        <taxon>Sphaeropleales</taxon>
        <taxon>Selenastraceae</taxon>
        <taxon>Raphidocelis</taxon>
    </lineage>
</organism>